<dbReference type="PROSITE" id="PS00213">
    <property type="entry name" value="LIPOCALIN"/>
    <property type="match status" value="1"/>
</dbReference>
<dbReference type="GeneTree" id="ENSGT01120000271921"/>
<organism evidence="4 5">
    <name type="scientific">Poecilia reticulata</name>
    <name type="common">Guppy</name>
    <name type="synonym">Acanthophacelus reticulatus</name>
    <dbReference type="NCBI Taxonomy" id="8081"/>
    <lineage>
        <taxon>Eukaryota</taxon>
        <taxon>Metazoa</taxon>
        <taxon>Chordata</taxon>
        <taxon>Craniata</taxon>
        <taxon>Vertebrata</taxon>
        <taxon>Euteleostomi</taxon>
        <taxon>Actinopterygii</taxon>
        <taxon>Neopterygii</taxon>
        <taxon>Teleostei</taxon>
        <taxon>Neoteleostei</taxon>
        <taxon>Acanthomorphata</taxon>
        <taxon>Ovalentaria</taxon>
        <taxon>Atherinomorphae</taxon>
        <taxon>Cyprinodontiformes</taxon>
        <taxon>Poeciliidae</taxon>
        <taxon>Poeciliinae</taxon>
        <taxon>Poecilia</taxon>
    </lineage>
</organism>
<reference evidence="5" key="1">
    <citation type="submission" date="2013-11" db="EMBL/GenBank/DDBJ databases">
        <title>The genomic landscape of the Guanapo guppy.</title>
        <authorList>
            <person name="Kuenstner A."/>
            <person name="Dreyer C."/>
        </authorList>
    </citation>
    <scope>NUCLEOTIDE SEQUENCE</scope>
    <source>
        <strain evidence="5">Guanapo</strain>
    </source>
</reference>
<keyword evidence="5" id="KW-1185">Reference proteome</keyword>
<proteinExistence type="inferred from homology"/>
<dbReference type="InterPro" id="IPR012674">
    <property type="entry name" value="Calycin"/>
</dbReference>
<dbReference type="InterPro" id="IPR002345">
    <property type="entry name" value="Lipocalin"/>
</dbReference>
<evidence type="ECO:0000256" key="2">
    <source>
        <dbReference type="RuleBase" id="RU003695"/>
    </source>
</evidence>
<dbReference type="SUPFAM" id="SSF50814">
    <property type="entry name" value="Lipocalins"/>
    <property type="match status" value="1"/>
</dbReference>
<dbReference type="PANTHER" id="PTHR11430:SF63">
    <property type="entry name" value="LOC555483 PROTEIN-RELATED"/>
    <property type="match status" value="1"/>
</dbReference>
<evidence type="ECO:0000259" key="3">
    <source>
        <dbReference type="Pfam" id="PF00061"/>
    </source>
</evidence>
<dbReference type="Proteomes" id="UP000242638">
    <property type="component" value="Unassembled WGS sequence"/>
</dbReference>
<dbReference type="InterPro" id="IPR022272">
    <property type="entry name" value="Lipocalin_CS"/>
</dbReference>
<dbReference type="PANTHER" id="PTHR11430">
    <property type="entry name" value="LIPOCALIN"/>
    <property type="match status" value="1"/>
</dbReference>
<reference evidence="4" key="2">
    <citation type="submission" date="2025-08" db="UniProtKB">
        <authorList>
            <consortium name="Ensembl"/>
        </authorList>
    </citation>
    <scope>IDENTIFICATION</scope>
    <source>
        <strain evidence="4">Guanapo</strain>
    </source>
</reference>
<feature type="domain" description="Lipocalin/cytosolic fatty-acid binding" evidence="3">
    <location>
        <begin position="81"/>
        <end position="220"/>
    </location>
</feature>
<comment type="similarity">
    <text evidence="1 2">Belongs to the calycin superfamily. Lipocalin family.</text>
</comment>
<dbReference type="Bgee" id="ENSPREG00000008250">
    <property type="expression patterns" value="Expressed in caudal fin and 1 other cell type or tissue"/>
</dbReference>
<reference evidence="4" key="3">
    <citation type="submission" date="2025-09" db="UniProtKB">
        <authorList>
            <consortium name="Ensembl"/>
        </authorList>
    </citation>
    <scope>IDENTIFICATION</scope>
    <source>
        <strain evidence="4">Guanapo</strain>
    </source>
</reference>
<dbReference type="AlphaFoldDB" id="A0A3P9NRI8"/>
<dbReference type="GO" id="GO:0036094">
    <property type="term" value="F:small molecule binding"/>
    <property type="evidence" value="ECO:0007669"/>
    <property type="project" value="InterPro"/>
</dbReference>
<evidence type="ECO:0000313" key="4">
    <source>
        <dbReference type="Ensembl" id="ENSPREP00000012152.1"/>
    </source>
</evidence>
<dbReference type="PRINTS" id="PR00179">
    <property type="entry name" value="LIPOCALIN"/>
</dbReference>
<evidence type="ECO:0000256" key="1">
    <source>
        <dbReference type="ARBA" id="ARBA00006889"/>
    </source>
</evidence>
<dbReference type="InterPro" id="IPR000566">
    <property type="entry name" value="Lipocln_cytosolic_FA-bd_dom"/>
</dbReference>
<dbReference type="Ensembl" id="ENSPRET00000012285.1">
    <property type="protein sequence ID" value="ENSPREP00000012152.1"/>
    <property type="gene ID" value="ENSPREG00000008250.1"/>
</dbReference>
<dbReference type="Gene3D" id="2.40.128.20">
    <property type="match status" value="1"/>
</dbReference>
<name>A0A3P9NRI8_POERE</name>
<dbReference type="Pfam" id="PF00061">
    <property type="entry name" value="Lipocalin"/>
    <property type="match status" value="1"/>
</dbReference>
<accession>A0A3P9NRI8</accession>
<dbReference type="OMA" id="QKFAGKW"/>
<sequence>MTLRVSEKSGGRSEATRFSTVLFLFSDPLPPLADDQHIRLAALCPTAAMKTAMLSVAMVMMCVTMAHSVKPLKDFNLEKFAGKWYRVGLAYDSPGFIPLRDKVKISMGVITMMPGGNVNLTMWEALSVACIPKFYQYNKTSVPGHFIYFSTRHNMVKDVTVVDTNYSEYAVVLKYENFNREYTQVALYGRSPRTKVQVLQKFKAFALSRGFPRASILTPPPAENCPASGSG</sequence>
<protein>
    <submittedName>
        <fullName evidence="4">Prostaglandin D2 synthase a</fullName>
    </submittedName>
</protein>
<evidence type="ECO:0000313" key="5">
    <source>
        <dbReference type="Proteomes" id="UP000242638"/>
    </source>
</evidence>
<dbReference type="PRINTS" id="PR01254">
    <property type="entry name" value="PGNDSYNTHASE"/>
</dbReference>